<dbReference type="STRING" id="551987.SAMN05192549_108142"/>
<organism evidence="1 2">
    <name type="scientific">Duganella sacchari</name>
    <dbReference type="NCBI Taxonomy" id="551987"/>
    <lineage>
        <taxon>Bacteria</taxon>
        <taxon>Pseudomonadati</taxon>
        <taxon>Pseudomonadota</taxon>
        <taxon>Betaproteobacteria</taxon>
        <taxon>Burkholderiales</taxon>
        <taxon>Oxalobacteraceae</taxon>
        <taxon>Telluria group</taxon>
        <taxon>Duganella</taxon>
    </lineage>
</organism>
<name>A0A1M7QW90_9BURK</name>
<evidence type="ECO:0000313" key="1">
    <source>
        <dbReference type="EMBL" id="SHN36170.1"/>
    </source>
</evidence>
<reference evidence="2" key="1">
    <citation type="submission" date="2016-11" db="EMBL/GenBank/DDBJ databases">
        <authorList>
            <person name="Varghese N."/>
            <person name="Submissions S."/>
        </authorList>
    </citation>
    <scope>NUCLEOTIDE SEQUENCE [LARGE SCALE GENOMIC DNA]</scope>
    <source>
        <strain evidence="2">Sac-22</strain>
    </source>
</reference>
<dbReference type="AlphaFoldDB" id="A0A1M7QW90"/>
<proteinExistence type="predicted"/>
<protein>
    <submittedName>
        <fullName evidence="1">MFS transporter, DHA1 family, inner membrane transport protein</fullName>
    </submittedName>
</protein>
<dbReference type="Proteomes" id="UP000184339">
    <property type="component" value="Unassembled WGS sequence"/>
</dbReference>
<sequence length="35" mass="3361">MHHAQISDTPIITAPHGAGLANLALAIGGLAIGTG</sequence>
<keyword evidence="2" id="KW-1185">Reference proteome</keyword>
<accession>A0A1M7QW90</accession>
<gene>
    <name evidence="1" type="ORF">SAMN05192549_108142</name>
</gene>
<dbReference type="EMBL" id="FRCX01000008">
    <property type="protein sequence ID" value="SHN36170.1"/>
    <property type="molecule type" value="Genomic_DNA"/>
</dbReference>
<evidence type="ECO:0000313" key="2">
    <source>
        <dbReference type="Proteomes" id="UP000184339"/>
    </source>
</evidence>